<accession>I4D4Y2</accession>
<keyword evidence="3" id="KW-0413">Isomerase</keyword>
<evidence type="ECO:0000256" key="3">
    <source>
        <dbReference type="ARBA" id="ARBA00023235"/>
    </source>
</evidence>
<keyword evidence="2" id="KW-0663">Pyridoxal phosphate</keyword>
<evidence type="ECO:0000259" key="4">
    <source>
        <dbReference type="Pfam" id="PF01168"/>
    </source>
</evidence>
<dbReference type="OrthoDB" id="504078at2"/>
<dbReference type="PANTHER" id="PTHR30511">
    <property type="entry name" value="ALANINE RACEMASE"/>
    <property type="match status" value="1"/>
</dbReference>
<dbReference type="InterPro" id="IPR000821">
    <property type="entry name" value="Ala_racemase"/>
</dbReference>
<dbReference type="InterPro" id="IPR029066">
    <property type="entry name" value="PLP-binding_barrel"/>
</dbReference>
<feature type="domain" description="Alanine racemase N-terminal" evidence="4">
    <location>
        <begin position="8"/>
        <end position="224"/>
    </location>
</feature>
<dbReference type="GO" id="GO:0030170">
    <property type="term" value="F:pyridoxal phosphate binding"/>
    <property type="evidence" value="ECO:0007669"/>
    <property type="project" value="TreeGrafter"/>
</dbReference>
<gene>
    <name evidence="5" type="ordered locus">Desaci_1879</name>
</gene>
<dbReference type="STRING" id="646529.Desaci_1879"/>
<evidence type="ECO:0000256" key="2">
    <source>
        <dbReference type="ARBA" id="ARBA00022898"/>
    </source>
</evidence>
<dbReference type="GO" id="GO:0005829">
    <property type="term" value="C:cytosol"/>
    <property type="evidence" value="ECO:0007669"/>
    <property type="project" value="TreeGrafter"/>
</dbReference>
<dbReference type="GO" id="GO:0008784">
    <property type="term" value="F:alanine racemase activity"/>
    <property type="evidence" value="ECO:0007669"/>
    <property type="project" value="TreeGrafter"/>
</dbReference>
<comment type="cofactor">
    <cofactor evidence="1">
        <name>pyridoxal 5'-phosphate</name>
        <dbReference type="ChEBI" id="CHEBI:597326"/>
    </cofactor>
</comment>
<dbReference type="Gene3D" id="3.20.20.10">
    <property type="entry name" value="Alanine racemase"/>
    <property type="match status" value="1"/>
</dbReference>
<dbReference type="AlphaFoldDB" id="I4D4Y2"/>
<dbReference type="RefSeq" id="WP_014826862.1">
    <property type="nucleotide sequence ID" value="NC_018068.1"/>
</dbReference>
<dbReference type="HOGENOM" id="CLU_067103_0_0_9"/>
<keyword evidence="6" id="KW-1185">Reference proteome</keyword>
<sequence length="355" mass="38573">MSLPEIVINLTKITKNVDVLKRIADPYQVEVVGVTKVFSGESKIAAAMLAGGIRMLADSRLENLAHLKKAFPDTPLMLLRLPGLSQVDETVILAEVSLNSNWEVLQALSQAALRYHKTHRVILMVEMGDLREGIWPEELSQLVSQVLRLKGLILEGLGVNLACYGGVIPTPENLGQLVELAEGVEKEFGISLPVISGGNSASLSLLQSGKVPARINQLRIGEGIVLGCETVNRQPLPGAFSDAFILRAEILESYDKPTVPLGSIGQDAFGEIPKFTDEGWRKRGIIALGRQDVPTEGLILRDERLRIFGASSDHLIVDVTGAPELSVGSVVEFNLNYRGLLGAMTSPFVHKRYIN</sequence>
<dbReference type="CDD" id="cd06815">
    <property type="entry name" value="PLPDE_III_AR_like_1"/>
    <property type="match status" value="1"/>
</dbReference>
<dbReference type="SUPFAM" id="SSF51419">
    <property type="entry name" value="PLP-binding barrel"/>
    <property type="match status" value="1"/>
</dbReference>
<reference evidence="5 6" key="1">
    <citation type="journal article" date="2012" name="J. Bacteriol.">
        <title>Complete genome sequences of Desulfosporosinus orientis DSM765T, Desulfosporosinus youngiae DSM17734T, Desulfosporosinus meridiei DSM13257T, and Desulfosporosinus acidiphilus DSM22704T.</title>
        <authorList>
            <person name="Pester M."/>
            <person name="Brambilla E."/>
            <person name="Alazard D."/>
            <person name="Rattei T."/>
            <person name="Weinmaier T."/>
            <person name="Han J."/>
            <person name="Lucas S."/>
            <person name="Lapidus A."/>
            <person name="Cheng J.F."/>
            <person name="Goodwin L."/>
            <person name="Pitluck S."/>
            <person name="Peters L."/>
            <person name="Ovchinnikova G."/>
            <person name="Teshima H."/>
            <person name="Detter J.C."/>
            <person name="Han C.S."/>
            <person name="Tapia R."/>
            <person name="Land M.L."/>
            <person name="Hauser L."/>
            <person name="Kyrpides N.C."/>
            <person name="Ivanova N.N."/>
            <person name="Pagani I."/>
            <person name="Huntmann M."/>
            <person name="Wei C.L."/>
            <person name="Davenport K.W."/>
            <person name="Daligault H."/>
            <person name="Chain P.S."/>
            <person name="Chen A."/>
            <person name="Mavromatis K."/>
            <person name="Markowitz V."/>
            <person name="Szeto E."/>
            <person name="Mikhailova N."/>
            <person name="Pati A."/>
            <person name="Wagner M."/>
            <person name="Woyke T."/>
            <person name="Ollivier B."/>
            <person name="Klenk H.P."/>
            <person name="Spring S."/>
            <person name="Loy A."/>
        </authorList>
    </citation>
    <scope>NUCLEOTIDE SEQUENCE [LARGE SCALE GENOMIC DNA]</scope>
    <source>
        <strain evidence="6">DSM 22704 / JCM 16185 / SJ4</strain>
    </source>
</reference>
<dbReference type="eggNOG" id="COG3457">
    <property type="taxonomic scope" value="Bacteria"/>
</dbReference>
<dbReference type="Proteomes" id="UP000002892">
    <property type="component" value="Chromosome"/>
</dbReference>
<evidence type="ECO:0000313" key="6">
    <source>
        <dbReference type="Proteomes" id="UP000002892"/>
    </source>
</evidence>
<dbReference type="PANTHER" id="PTHR30511:SF3">
    <property type="entry name" value="LYSINE RACEMASE"/>
    <property type="match status" value="1"/>
</dbReference>
<proteinExistence type="predicted"/>
<dbReference type="KEGG" id="dai:Desaci_1879"/>
<protein>
    <submittedName>
        <fullName evidence="5">Putative amino acid racemase</fullName>
    </submittedName>
</protein>
<organism evidence="5 6">
    <name type="scientific">Desulfosporosinus acidiphilus (strain DSM 22704 / JCM 16185 / SJ4)</name>
    <dbReference type="NCBI Taxonomy" id="646529"/>
    <lineage>
        <taxon>Bacteria</taxon>
        <taxon>Bacillati</taxon>
        <taxon>Bacillota</taxon>
        <taxon>Clostridia</taxon>
        <taxon>Eubacteriales</taxon>
        <taxon>Desulfitobacteriaceae</taxon>
        <taxon>Desulfosporosinus</taxon>
    </lineage>
</organism>
<dbReference type="Pfam" id="PF01168">
    <property type="entry name" value="Ala_racemase_N"/>
    <property type="match status" value="1"/>
</dbReference>
<dbReference type="EMBL" id="CP003639">
    <property type="protein sequence ID" value="AFM40856.1"/>
    <property type="molecule type" value="Genomic_DNA"/>
</dbReference>
<name>I4D4Y2_DESAJ</name>
<dbReference type="InterPro" id="IPR001608">
    <property type="entry name" value="Ala_racemase_N"/>
</dbReference>
<evidence type="ECO:0000313" key="5">
    <source>
        <dbReference type="EMBL" id="AFM40856.1"/>
    </source>
</evidence>
<evidence type="ECO:0000256" key="1">
    <source>
        <dbReference type="ARBA" id="ARBA00001933"/>
    </source>
</evidence>